<organism evidence="1 2">
    <name type="scientific">Seiridium cardinale</name>
    <dbReference type="NCBI Taxonomy" id="138064"/>
    <lineage>
        <taxon>Eukaryota</taxon>
        <taxon>Fungi</taxon>
        <taxon>Dikarya</taxon>
        <taxon>Ascomycota</taxon>
        <taxon>Pezizomycotina</taxon>
        <taxon>Sordariomycetes</taxon>
        <taxon>Xylariomycetidae</taxon>
        <taxon>Amphisphaeriales</taxon>
        <taxon>Sporocadaceae</taxon>
        <taxon>Seiridium</taxon>
    </lineage>
</organism>
<evidence type="ECO:0000313" key="1">
    <source>
        <dbReference type="EMBL" id="KAK9777023.1"/>
    </source>
</evidence>
<reference evidence="1 2" key="1">
    <citation type="submission" date="2024-02" db="EMBL/GenBank/DDBJ databases">
        <title>First draft genome assembly of two strains of Seiridium cardinale.</title>
        <authorList>
            <person name="Emiliani G."/>
            <person name="Scali E."/>
        </authorList>
    </citation>
    <scope>NUCLEOTIDE SEQUENCE [LARGE SCALE GENOMIC DNA]</scope>
    <source>
        <strain evidence="1 2">BM-138-000479</strain>
    </source>
</reference>
<comment type="caution">
    <text evidence="1">The sequence shown here is derived from an EMBL/GenBank/DDBJ whole genome shotgun (WGS) entry which is preliminary data.</text>
</comment>
<accession>A0ABR2XT96</accession>
<name>A0ABR2XT96_9PEZI</name>
<keyword evidence="2" id="KW-1185">Reference proteome</keyword>
<proteinExistence type="predicted"/>
<evidence type="ECO:0000313" key="2">
    <source>
        <dbReference type="Proteomes" id="UP001465668"/>
    </source>
</evidence>
<sequence>MLLFIFSEVTGQGTATQYSLVTCAGYVDDLDGLDHADLKVTSEAKFQSGGEEEPITYTVPLRMTSFRRQAHLSIRNSEGQYIESLGPEQKDVLTDYAIPGLWLRSGLWTFTTEAVLLDGRYSFAYRIR</sequence>
<dbReference type="EMBL" id="JARVKM010000024">
    <property type="protein sequence ID" value="KAK9777023.1"/>
    <property type="molecule type" value="Genomic_DNA"/>
</dbReference>
<protein>
    <submittedName>
        <fullName evidence="1">Uncharacterized protein</fullName>
    </submittedName>
</protein>
<dbReference type="Proteomes" id="UP001465668">
    <property type="component" value="Unassembled WGS sequence"/>
</dbReference>
<gene>
    <name evidence="1" type="ORF">SCAR479_06424</name>
</gene>